<reference evidence="2" key="1">
    <citation type="submission" date="2022-11" db="UniProtKB">
        <authorList>
            <consortium name="WormBaseParasite"/>
        </authorList>
    </citation>
    <scope>IDENTIFICATION</scope>
</reference>
<sequence length="1255" mass="145344">MTTGVLPFVRGIDLSRNDFSGDRFPNEVEQMTQMTWLKLNRAQLERVPDELSRLTNLEHLQMARNKLTNVHGELSDLPHLRSVIVRNNQIKTSGIPTDIFRMKDLTIIDFSNNSLRDVPANLEYAKCSIVLNLSHNNIENIPNQVFSNLVDLIHLDLSNNKLDNLQPQLRRLVNLQVLKLSNNPLTSFQLKLTPSMKTLRVLTLRNTHRNLNNLPPIWDDLENLEEIDLAENDLVSFPSNMHQLKNIKKLDLSQNKISTIEFPQGSFENLRTINITNNQLISLPDGIIRCLKLQKIYACYNKLKFAGLPAGIGKLIQLEILYLSYNELELIPEGLSRCVKLKKLKLDNNKLITLPDGIHLLPDLKEMDLMNNPDIVMPPKPSDKKKSLAFYNIDFSLSHQMQVVGNSNQSSASSVPGHSKDYVQRKKDFIRRRRHQADENSASKVIEGMTKIAQERNNSVGNEELPILKASMGWKEKMEKTKPKLDYSTIFDEDIGHYEGLTVWEIENFYPVLVDEEYQDNFYEGDCYLILQTTKDMNDKLSHQIYYWVGEKATIDKGACAAVHAVNLRNFIGATCRTIREDQNEESDEFLELFNGQITYFSGAHTQSGFFTVEKPVWVNRLYRASINGTQVEMEPVAVSVDSLDPRYVFLYDCGKTIWIWSGKRSRITVANKVRLFAVRMNKRDRKGMSEIETCTQRRTPKEFWEAFYNKSDEPDEPIVENVPSDFQPERKKLYIVQIGMGFIELPQMELPHGLLKQSMLQTKGVYILDCTSSIFLWFGKKANRLLKMAGHKLVVELHQMLERPEYTQVSRETEGEESTMFRSKFVGWDDIVPFDFTRTAESVQKRGADMKVILEKDKMKPDLNALFETRMPPVSNEEADEIIEDCNDDLDIIEPFVLEGKKFVRLPKEEFGLFYTMDCYVFLCRYDLTFAEDPEDDEQEQDDSDKMKGEVQTTHDFKCVVYFWQGRDASNMGWLNFTFTLQKKFEELFKDKLEVIRMYQQQENIKFLSHFKKKFVICRGRRNLIISMGGKWPELFHIRANGSAVCVRTIQIDAVSNLLNSAFCYILRYPYPVVDESGEHGIIYVWRGNKSDPYYHSLAYELAEELIKKQHDYPVEVIDEGEEPEKFWVALGGKKPYETDAEFMDYSRLFRCTNEKGYFCVSEKTVDFCQDDLNDDDVMIADNGELVFLWVGTRASDVEVKMAYKAAQVYIGRMTNVQPDKPRKLVASIKFHESKRFRKLFHGWSKHKIPAGTS</sequence>
<dbReference type="Proteomes" id="UP000887576">
    <property type="component" value="Unplaced"/>
</dbReference>
<dbReference type="WBParaSite" id="JU765_v2.g18993.t1">
    <property type="protein sequence ID" value="JU765_v2.g18993.t1"/>
    <property type="gene ID" value="JU765_v2.g18993"/>
</dbReference>
<evidence type="ECO:0000313" key="2">
    <source>
        <dbReference type="WBParaSite" id="JU765_v2.g18993.t1"/>
    </source>
</evidence>
<organism evidence="1 2">
    <name type="scientific">Panagrolaimus sp. JU765</name>
    <dbReference type="NCBI Taxonomy" id="591449"/>
    <lineage>
        <taxon>Eukaryota</taxon>
        <taxon>Metazoa</taxon>
        <taxon>Ecdysozoa</taxon>
        <taxon>Nematoda</taxon>
        <taxon>Chromadorea</taxon>
        <taxon>Rhabditida</taxon>
        <taxon>Tylenchina</taxon>
        <taxon>Panagrolaimomorpha</taxon>
        <taxon>Panagrolaimoidea</taxon>
        <taxon>Panagrolaimidae</taxon>
        <taxon>Panagrolaimus</taxon>
    </lineage>
</organism>
<protein>
    <submittedName>
        <fullName evidence="2">Gelsolin-like domain-containing protein</fullName>
    </submittedName>
</protein>
<name>A0AC34QSV9_9BILA</name>
<accession>A0AC34QSV9</accession>
<proteinExistence type="predicted"/>
<evidence type="ECO:0000313" key="1">
    <source>
        <dbReference type="Proteomes" id="UP000887576"/>
    </source>
</evidence>